<evidence type="ECO:0000313" key="2">
    <source>
        <dbReference type="Proteomes" id="UP000789366"/>
    </source>
</evidence>
<name>A0ACA9M8Y3_9GLOM</name>
<proteinExistence type="predicted"/>
<accession>A0ACA9M8Y3</accession>
<reference evidence="1" key="1">
    <citation type="submission" date="2021-06" db="EMBL/GenBank/DDBJ databases">
        <authorList>
            <person name="Kallberg Y."/>
            <person name="Tangrot J."/>
            <person name="Rosling A."/>
        </authorList>
    </citation>
    <scope>NUCLEOTIDE SEQUENCE</scope>
    <source>
        <strain evidence="1">28 12/20/2015</strain>
    </source>
</reference>
<comment type="caution">
    <text evidence="1">The sequence shown here is derived from an EMBL/GenBank/DDBJ whole genome shotgun (WGS) entry which is preliminary data.</text>
</comment>
<dbReference type="EMBL" id="CAJVPW010007016">
    <property type="protein sequence ID" value="CAG8575880.1"/>
    <property type="molecule type" value="Genomic_DNA"/>
</dbReference>
<organism evidence="1 2">
    <name type="scientific">Cetraspora pellucida</name>
    <dbReference type="NCBI Taxonomy" id="1433469"/>
    <lineage>
        <taxon>Eukaryota</taxon>
        <taxon>Fungi</taxon>
        <taxon>Fungi incertae sedis</taxon>
        <taxon>Mucoromycota</taxon>
        <taxon>Glomeromycotina</taxon>
        <taxon>Glomeromycetes</taxon>
        <taxon>Diversisporales</taxon>
        <taxon>Gigasporaceae</taxon>
        <taxon>Cetraspora</taxon>
    </lineage>
</organism>
<protein>
    <submittedName>
        <fullName evidence="1">390_t:CDS:1</fullName>
    </submittedName>
</protein>
<dbReference type="Proteomes" id="UP000789366">
    <property type="component" value="Unassembled WGS sequence"/>
</dbReference>
<keyword evidence="2" id="KW-1185">Reference proteome</keyword>
<evidence type="ECO:0000313" key="1">
    <source>
        <dbReference type="EMBL" id="CAG8575880.1"/>
    </source>
</evidence>
<gene>
    <name evidence="1" type="ORF">SPELUC_LOCUS6171</name>
</gene>
<sequence length="107" mass="12600">MPSRKNIARRACVTNKSCRSWSVKEKLMVIFYLERINSVRATTKRFEIEPKQVCEWRNKKQELLNAASYALTLNCGRQAHNENTEEVLTFDNIDGDEYEVEVDNVWE</sequence>